<reference evidence="3" key="1">
    <citation type="submission" date="2019-11" db="EMBL/GenBank/DDBJ databases">
        <authorList>
            <person name="Nitsche A."/>
            <person name="Hankeln T."/>
            <person name="Acosta O."/>
            <person name="Velez I.D."/>
            <person name="Schiemann D.J."/>
        </authorList>
    </citation>
    <scope>NUCLEOTIDE SEQUENCE</scope>
    <source>
        <strain evidence="3">Mati1755-12</strain>
    </source>
</reference>
<feature type="domain" description="Phospholipase A2-like" evidence="2">
    <location>
        <begin position="5"/>
        <end position="56"/>
    </location>
</feature>
<evidence type="ECO:0000259" key="2">
    <source>
        <dbReference type="Pfam" id="PF08398"/>
    </source>
</evidence>
<protein>
    <submittedName>
        <fullName evidence="3">Putative structural protein VP1</fullName>
    </submittedName>
</protein>
<feature type="region of interest" description="Disordered" evidence="1">
    <location>
        <begin position="1"/>
        <end position="31"/>
    </location>
</feature>
<sequence>MSPKLTFPGHHYLGPGNKAPIDGNTNKPIDKDDEIAAKHDNAYSLAKTRNDVYNADFEAVKEFGKDFISSGNYHSAIGAVGLGLKTGVERLTNRVFYPNLGK</sequence>
<dbReference type="EMBL" id="MN661135">
    <property type="protein sequence ID" value="QHA33821.1"/>
    <property type="molecule type" value="Genomic_DNA"/>
</dbReference>
<dbReference type="InterPro" id="IPR013607">
    <property type="entry name" value="Phospholipase_A2-like"/>
</dbReference>
<accession>A0A6B9KGY0</accession>
<dbReference type="GO" id="GO:0005198">
    <property type="term" value="F:structural molecule activity"/>
    <property type="evidence" value="ECO:0007669"/>
    <property type="project" value="InterPro"/>
</dbReference>
<proteinExistence type="predicted"/>
<name>A0A6B9KGY0_9VIRU</name>
<evidence type="ECO:0000313" key="3">
    <source>
        <dbReference type="EMBL" id="QHA33821.1"/>
    </source>
</evidence>
<evidence type="ECO:0000256" key="1">
    <source>
        <dbReference type="SAM" id="MobiDB-lite"/>
    </source>
</evidence>
<organism evidence="3">
    <name type="scientific">Atrato Denso-like virus</name>
    <dbReference type="NCBI Taxonomy" id="2689332"/>
    <lineage>
        <taxon>Viruses</taxon>
        <taxon>Monodnaviria</taxon>
        <taxon>Shotokuvirae</taxon>
        <taxon>Cossaviricota</taxon>
        <taxon>Quintoviricetes</taxon>
        <taxon>Piccovirales</taxon>
        <taxon>Parvoviridae</taxon>
        <taxon>Densovirinae</taxon>
    </lineage>
</organism>
<dbReference type="Pfam" id="PF08398">
    <property type="entry name" value="Phospholip_A2_4"/>
    <property type="match status" value="1"/>
</dbReference>